<dbReference type="CDD" id="cd02042">
    <property type="entry name" value="ParAB_family"/>
    <property type="match status" value="1"/>
</dbReference>
<dbReference type="Gene3D" id="3.40.50.300">
    <property type="entry name" value="P-loop containing nucleotide triphosphate hydrolases"/>
    <property type="match status" value="1"/>
</dbReference>
<sequence length="344" mass="38958">MKIITFFNNKGGVGKTTLAVNAASYISEILNKNVLFLDADPQANSTQMVVKDSLWEDFYGKNPTRSTLNNYLSNLLAGESSVNFNHTPYFKENHRFSFDLIPGHQRLSMIEDILSDAWNKCTSGDLGGFRKTNWLKQFHNHYNKNYDYMFVDVGPSLGALNRSILLNSDYLVTPMGSDIFSLIGVSNISVWIRNWMIKYNNAIALLEQEYDKPIIDEFPLNLNLNDTTKLIGFSIQQYVTRTFKTGKRAVASYDKIIRDIPDTITEHLSFLFYNNLKIEQLNLGDVPYLYSLVPLAQSSNAPMYSLTHTDGLVGGQVSSAEKYKDMLSSICTKLLLNIGDTDDR</sequence>
<comment type="caution">
    <text evidence="2">The sequence shown here is derived from an EMBL/GenBank/DDBJ whole genome shotgun (WGS) entry which is preliminary data.</text>
</comment>
<dbReference type="PANTHER" id="PTHR13696">
    <property type="entry name" value="P-LOOP CONTAINING NUCLEOSIDE TRIPHOSPHATE HYDROLASE"/>
    <property type="match status" value="1"/>
</dbReference>
<organism evidence="2 3">
    <name type="scientific">Paenibacillus alvei</name>
    <name type="common">Bacillus alvei</name>
    <dbReference type="NCBI Taxonomy" id="44250"/>
    <lineage>
        <taxon>Bacteria</taxon>
        <taxon>Bacillati</taxon>
        <taxon>Bacillota</taxon>
        <taxon>Bacilli</taxon>
        <taxon>Bacillales</taxon>
        <taxon>Paenibacillaceae</taxon>
        <taxon>Paenibacillus</taxon>
    </lineage>
</organism>
<dbReference type="InterPro" id="IPR050678">
    <property type="entry name" value="DNA_Partitioning_ATPase"/>
</dbReference>
<evidence type="ECO:0000313" key="3">
    <source>
        <dbReference type="Proteomes" id="UP000552038"/>
    </source>
</evidence>
<dbReference type="InterPro" id="IPR027417">
    <property type="entry name" value="P-loop_NTPase"/>
</dbReference>
<evidence type="ECO:0000313" key="2">
    <source>
        <dbReference type="EMBL" id="NOJ69853.1"/>
    </source>
</evidence>
<evidence type="ECO:0000259" key="1">
    <source>
        <dbReference type="Pfam" id="PF13614"/>
    </source>
</evidence>
<accession>A0AAP6ZZ33</accession>
<gene>
    <name evidence="2" type="ORF">HMI46_04720</name>
</gene>
<protein>
    <submittedName>
        <fullName evidence="2">ParA family protein</fullName>
    </submittedName>
</protein>
<dbReference type="Proteomes" id="UP000552038">
    <property type="component" value="Unassembled WGS sequence"/>
</dbReference>
<feature type="domain" description="AAA" evidence="1">
    <location>
        <begin position="1"/>
        <end position="203"/>
    </location>
</feature>
<proteinExistence type="predicted"/>
<dbReference type="Pfam" id="PF13614">
    <property type="entry name" value="AAA_31"/>
    <property type="match status" value="1"/>
</dbReference>
<dbReference type="RefSeq" id="WP_171415207.1">
    <property type="nucleotide sequence ID" value="NZ_JABFOR010000004.1"/>
</dbReference>
<dbReference type="AlphaFoldDB" id="A0AAP6ZZ33"/>
<dbReference type="SUPFAM" id="SSF52540">
    <property type="entry name" value="P-loop containing nucleoside triphosphate hydrolases"/>
    <property type="match status" value="1"/>
</dbReference>
<name>A0AAP6ZZ33_PAEAL</name>
<reference evidence="2 3" key="1">
    <citation type="submission" date="2020-05" db="EMBL/GenBank/DDBJ databases">
        <title>Whole genome sequencing and identification of novel metabolites from Paenibacillus alvei strain JR949.</title>
        <authorList>
            <person name="Rajendhran J."/>
            <person name="Sree Pranav P."/>
            <person name="Mahalakshmi B."/>
            <person name="Karthikeyan R."/>
        </authorList>
    </citation>
    <scope>NUCLEOTIDE SEQUENCE [LARGE SCALE GENOMIC DNA]</scope>
    <source>
        <strain evidence="2 3">JR949</strain>
    </source>
</reference>
<dbReference type="PANTHER" id="PTHR13696:SF52">
    <property type="entry name" value="PARA FAMILY PROTEIN CT_582"/>
    <property type="match status" value="1"/>
</dbReference>
<dbReference type="InterPro" id="IPR025669">
    <property type="entry name" value="AAA_dom"/>
</dbReference>
<dbReference type="EMBL" id="JABFOR010000004">
    <property type="protein sequence ID" value="NOJ69853.1"/>
    <property type="molecule type" value="Genomic_DNA"/>
</dbReference>